<comment type="caution">
    <text evidence="4">The sequence shown here is derived from an EMBL/GenBank/DDBJ whole genome shotgun (WGS) entry which is preliminary data.</text>
</comment>
<sequence>MLVKGGYIMAKKKVEKAVLFSATESLLIEQGYRGFHLKALSERLRIGRSTLYEYYASKEELITDYLVYILDTIIEECQKIEQSDAITQLRDMVKIFLKYSQLHQIALIIPFIDPEHSSKVEASLINLKRDHEFLYERMSQLIEEGKAAKQIRVDLETVVIASMIFNAIQVPNVMKKHEKEWGETVLEILFNGIGATT</sequence>
<gene>
    <name evidence="4" type="ORF">DS745_15285</name>
</gene>
<keyword evidence="1 2" id="KW-0238">DNA-binding</keyword>
<dbReference type="SUPFAM" id="SSF48498">
    <property type="entry name" value="Tetracyclin repressor-like, C-terminal domain"/>
    <property type="match status" value="1"/>
</dbReference>
<dbReference type="Pfam" id="PF00440">
    <property type="entry name" value="TetR_N"/>
    <property type="match status" value="1"/>
</dbReference>
<keyword evidence="5" id="KW-1185">Reference proteome</keyword>
<feature type="DNA-binding region" description="H-T-H motif" evidence="2">
    <location>
        <begin position="36"/>
        <end position="55"/>
    </location>
</feature>
<organism evidence="4 5">
    <name type="scientific">Anaerobacillus alkaliphilus</name>
    <dbReference type="NCBI Taxonomy" id="1548597"/>
    <lineage>
        <taxon>Bacteria</taxon>
        <taxon>Bacillati</taxon>
        <taxon>Bacillota</taxon>
        <taxon>Bacilli</taxon>
        <taxon>Bacillales</taxon>
        <taxon>Bacillaceae</taxon>
        <taxon>Anaerobacillus</taxon>
    </lineage>
</organism>
<dbReference type="PANTHER" id="PTHR30328:SF54">
    <property type="entry name" value="HTH-TYPE TRANSCRIPTIONAL REPRESSOR SCO4008"/>
    <property type="match status" value="1"/>
</dbReference>
<dbReference type="OrthoDB" id="153047at2"/>
<dbReference type="GO" id="GO:0006355">
    <property type="term" value="P:regulation of DNA-templated transcription"/>
    <property type="evidence" value="ECO:0007669"/>
    <property type="project" value="UniProtKB-ARBA"/>
</dbReference>
<dbReference type="EMBL" id="QOUX01000045">
    <property type="protein sequence ID" value="RXI99570.1"/>
    <property type="molecule type" value="Genomic_DNA"/>
</dbReference>
<name>A0A4Q0VQZ2_9BACI</name>
<evidence type="ECO:0000313" key="5">
    <source>
        <dbReference type="Proteomes" id="UP000290649"/>
    </source>
</evidence>
<dbReference type="Proteomes" id="UP000290649">
    <property type="component" value="Unassembled WGS sequence"/>
</dbReference>
<dbReference type="InterPro" id="IPR036271">
    <property type="entry name" value="Tet_transcr_reg_TetR-rel_C_sf"/>
</dbReference>
<dbReference type="Gene3D" id="1.10.357.10">
    <property type="entry name" value="Tetracycline Repressor, domain 2"/>
    <property type="match status" value="1"/>
</dbReference>
<dbReference type="PROSITE" id="PS50977">
    <property type="entry name" value="HTH_TETR_2"/>
    <property type="match status" value="1"/>
</dbReference>
<dbReference type="InterPro" id="IPR009057">
    <property type="entry name" value="Homeodomain-like_sf"/>
</dbReference>
<evidence type="ECO:0000256" key="1">
    <source>
        <dbReference type="ARBA" id="ARBA00023125"/>
    </source>
</evidence>
<dbReference type="AlphaFoldDB" id="A0A4Q0VQZ2"/>
<proteinExistence type="predicted"/>
<evidence type="ECO:0000256" key="2">
    <source>
        <dbReference type="PROSITE-ProRule" id="PRU00335"/>
    </source>
</evidence>
<dbReference type="PANTHER" id="PTHR30328">
    <property type="entry name" value="TRANSCRIPTIONAL REPRESSOR"/>
    <property type="match status" value="1"/>
</dbReference>
<feature type="domain" description="HTH tetR-type" evidence="3">
    <location>
        <begin position="13"/>
        <end position="73"/>
    </location>
</feature>
<accession>A0A4Q0VQZ2</accession>
<dbReference type="GO" id="GO:0003677">
    <property type="term" value="F:DNA binding"/>
    <property type="evidence" value="ECO:0007669"/>
    <property type="project" value="UniProtKB-UniRule"/>
</dbReference>
<reference evidence="4 5" key="1">
    <citation type="journal article" date="2019" name="Int. J. Syst. Evol. Microbiol.">
        <title>Anaerobacillus alkaliphilus sp. nov., a novel alkaliphilic and moderately halophilic bacterium.</title>
        <authorList>
            <person name="Borsodi A.K."/>
            <person name="Aszalos J.M."/>
            <person name="Bihari P."/>
            <person name="Nagy I."/>
            <person name="Schumann P."/>
            <person name="Sproer C."/>
            <person name="Kovacs A.L."/>
            <person name="Boka K."/>
            <person name="Dobosy P."/>
            <person name="Ovari M."/>
            <person name="Szili-Kovacs T."/>
            <person name="Toth E."/>
        </authorList>
    </citation>
    <scope>NUCLEOTIDE SEQUENCE [LARGE SCALE GENOMIC DNA]</scope>
    <source>
        <strain evidence="4 5">B16-10</strain>
    </source>
</reference>
<dbReference type="PRINTS" id="PR00455">
    <property type="entry name" value="HTHTETR"/>
</dbReference>
<evidence type="ECO:0000313" key="4">
    <source>
        <dbReference type="EMBL" id="RXI99570.1"/>
    </source>
</evidence>
<evidence type="ECO:0000259" key="3">
    <source>
        <dbReference type="PROSITE" id="PS50977"/>
    </source>
</evidence>
<dbReference type="InterPro" id="IPR001647">
    <property type="entry name" value="HTH_TetR"/>
</dbReference>
<dbReference type="SUPFAM" id="SSF46689">
    <property type="entry name" value="Homeodomain-like"/>
    <property type="match status" value="1"/>
</dbReference>
<dbReference type="Gene3D" id="1.10.10.60">
    <property type="entry name" value="Homeodomain-like"/>
    <property type="match status" value="1"/>
</dbReference>
<protein>
    <submittedName>
        <fullName evidence="4">TetR/AcrR family transcriptional regulator</fullName>
    </submittedName>
</protein>
<dbReference type="InterPro" id="IPR050109">
    <property type="entry name" value="HTH-type_TetR-like_transc_reg"/>
</dbReference>